<dbReference type="InterPro" id="IPR001173">
    <property type="entry name" value="Glyco_trans_2-like"/>
</dbReference>
<protein>
    <submittedName>
        <fullName evidence="2">Glycosyltransferase involved in cell wall biosynthesis</fullName>
    </submittedName>
</protein>
<keyword evidence="2" id="KW-0808">Transferase</keyword>
<dbReference type="Pfam" id="PF00535">
    <property type="entry name" value="Glycos_transf_2"/>
    <property type="match status" value="2"/>
</dbReference>
<dbReference type="Gene3D" id="3.90.550.10">
    <property type="entry name" value="Spore Coat Polysaccharide Biosynthesis Protein SpsA, Chain A"/>
    <property type="match status" value="2"/>
</dbReference>
<keyword evidence="3" id="KW-1185">Reference proteome</keyword>
<proteinExistence type="predicted"/>
<dbReference type="SUPFAM" id="SSF53448">
    <property type="entry name" value="Nucleotide-diphospho-sugar transferases"/>
    <property type="match status" value="2"/>
</dbReference>
<dbReference type="AlphaFoldDB" id="A0A7Z0EFP3"/>
<evidence type="ECO:0000259" key="1">
    <source>
        <dbReference type="Pfam" id="PF00535"/>
    </source>
</evidence>
<dbReference type="RefSeq" id="WP_179579184.1">
    <property type="nucleotide sequence ID" value="NZ_JACCFM010000001.1"/>
</dbReference>
<accession>A0A7Z0EFP3</accession>
<dbReference type="PANTHER" id="PTHR43685">
    <property type="entry name" value="GLYCOSYLTRANSFERASE"/>
    <property type="match status" value="1"/>
</dbReference>
<dbReference type="InterPro" id="IPR050834">
    <property type="entry name" value="Glycosyltransf_2"/>
</dbReference>
<name>A0A7Z0EFP3_9MICO</name>
<reference evidence="2 3" key="1">
    <citation type="submission" date="2020-07" db="EMBL/GenBank/DDBJ databases">
        <title>Sequencing the genomes of 1000 actinobacteria strains.</title>
        <authorList>
            <person name="Klenk H.-P."/>
        </authorList>
    </citation>
    <scope>NUCLEOTIDE SEQUENCE [LARGE SCALE GENOMIC DNA]</scope>
    <source>
        <strain evidence="2 3">LI1</strain>
    </source>
</reference>
<dbReference type="Proteomes" id="UP000537260">
    <property type="component" value="Unassembled WGS sequence"/>
</dbReference>
<comment type="caution">
    <text evidence="2">The sequence shown here is derived from an EMBL/GenBank/DDBJ whole genome shotgun (WGS) entry which is preliminary data.</text>
</comment>
<organism evidence="2 3">
    <name type="scientific">Glaciibacter psychrotolerans</name>
    <dbReference type="NCBI Taxonomy" id="670054"/>
    <lineage>
        <taxon>Bacteria</taxon>
        <taxon>Bacillati</taxon>
        <taxon>Actinomycetota</taxon>
        <taxon>Actinomycetes</taxon>
        <taxon>Micrococcales</taxon>
        <taxon>Microbacteriaceae</taxon>
        <taxon>Glaciibacter</taxon>
    </lineage>
</organism>
<feature type="domain" description="Glycosyltransferase 2-like" evidence="1">
    <location>
        <begin position="429"/>
        <end position="513"/>
    </location>
</feature>
<sequence>MTKSGEMTIRDKLRLRYWTWRIQRAGLFDSAYFAAQTGLNLRSDRDAIRHCLAGAVQTTSTVHPLIEPSWIAYQSVNSDWFVALFRDRALSSSGPLFRAVRGRRSLAAELNQFLKSDSSSVSALRSCQGQETDGALEQARDELTRVAETFWEQDARSRRRNPTDWDVAGEQRFLATLDPAVEPVSTGTPLVSVIMPTFNRASLIGAAIKSVRQQTVRSWELIIVDDGSTDDTAALLAGLQGEDARIRLVSQANAGVSAARNNGIAHAAGRYIAFLDSDNVWTPDFLRASLAELQAQEASGSYSAVEIQLDGGEREYLGAPAERQDLLDGRNLVDLNALIVLREILVAEGGFDTGLRRWVDYDLVLRLLRDHELVYVPMIGVLYDHRASAGDRITTSESPLWRLVVLEKNLLDWVKIDRELGSRVTGRTSVLIRTRRQWAQTLATIESLLQLGGDADVEIVVMDTASPRAETAILTAAFLGDRRVRIQRTATDVRRPTALNLAFAESTGDVIVIGESGVLAVADWIGSAREAARVIAGGRPASIYATGAMPVAEFSARHGFTPMPDGDLSGESLVLRDGVSA</sequence>
<dbReference type="GO" id="GO:0016740">
    <property type="term" value="F:transferase activity"/>
    <property type="evidence" value="ECO:0007669"/>
    <property type="project" value="UniProtKB-KW"/>
</dbReference>
<dbReference type="EMBL" id="JACCFM010000001">
    <property type="protein sequence ID" value="NYJ20596.1"/>
    <property type="molecule type" value="Genomic_DNA"/>
</dbReference>
<evidence type="ECO:0000313" key="3">
    <source>
        <dbReference type="Proteomes" id="UP000537260"/>
    </source>
</evidence>
<evidence type="ECO:0000313" key="2">
    <source>
        <dbReference type="EMBL" id="NYJ20596.1"/>
    </source>
</evidence>
<dbReference type="PANTHER" id="PTHR43685:SF2">
    <property type="entry name" value="GLYCOSYLTRANSFERASE 2-LIKE DOMAIN-CONTAINING PROTEIN"/>
    <property type="match status" value="1"/>
</dbReference>
<dbReference type="InterPro" id="IPR029044">
    <property type="entry name" value="Nucleotide-diphossugar_trans"/>
</dbReference>
<feature type="domain" description="Glycosyltransferase 2-like" evidence="1">
    <location>
        <begin position="192"/>
        <end position="306"/>
    </location>
</feature>
<dbReference type="CDD" id="cd00761">
    <property type="entry name" value="Glyco_tranf_GTA_type"/>
    <property type="match status" value="2"/>
</dbReference>
<gene>
    <name evidence="2" type="ORF">HNR05_002387</name>
</gene>